<protein>
    <recommendedName>
        <fullName evidence="5">Dinucleotide-utilizing enzyme</fullName>
    </recommendedName>
</protein>
<feature type="region of interest" description="Disordered" evidence="1">
    <location>
        <begin position="128"/>
        <end position="160"/>
    </location>
</feature>
<name>A0ABU0TRU9_MICTR</name>
<evidence type="ECO:0000313" key="3">
    <source>
        <dbReference type="EMBL" id="MDQ1122394.1"/>
    </source>
</evidence>
<evidence type="ECO:0008006" key="5">
    <source>
        <dbReference type="Google" id="ProtNLM"/>
    </source>
</evidence>
<comment type="caution">
    <text evidence="3">The sequence shown here is derived from an EMBL/GenBank/DDBJ whole genome shotgun (WGS) entry which is preliminary data.</text>
</comment>
<sequence>MQTRPRLVTSIPFWVLVVASLAAVIGGLVIVLRQVDAIEALVNDPNATVVTVYVAQSWVSVGAAVLAAGAIGVASALAVAAVVTTRTRPDVAIETIDWSSDDETALEPAAETAVPAAAAPATVAAPIAVEDADVETPSTATAPAQAAAAQQDRDEDRSSR</sequence>
<feature type="compositionally biased region" description="Basic and acidic residues" evidence="1">
    <location>
        <begin position="151"/>
        <end position="160"/>
    </location>
</feature>
<keyword evidence="2" id="KW-1133">Transmembrane helix</keyword>
<evidence type="ECO:0000313" key="4">
    <source>
        <dbReference type="Proteomes" id="UP001226691"/>
    </source>
</evidence>
<dbReference type="RefSeq" id="WP_307480817.1">
    <property type="nucleotide sequence ID" value="NZ_JAUTBF010000001.1"/>
</dbReference>
<accession>A0ABU0TRU9</accession>
<reference evidence="3 4" key="1">
    <citation type="submission" date="2023-07" db="EMBL/GenBank/DDBJ databases">
        <title>Functional and genomic diversity of the sorghum phyllosphere microbiome.</title>
        <authorList>
            <person name="Shade A."/>
        </authorList>
    </citation>
    <scope>NUCLEOTIDE SEQUENCE [LARGE SCALE GENOMIC DNA]</scope>
    <source>
        <strain evidence="3 4">SORGH_AS_1207</strain>
    </source>
</reference>
<organism evidence="3 4">
    <name type="scientific">Microbacterium trichothecenolyticum</name>
    <name type="common">Aureobacterium trichothecenolyticum</name>
    <dbReference type="NCBI Taxonomy" id="69370"/>
    <lineage>
        <taxon>Bacteria</taxon>
        <taxon>Bacillati</taxon>
        <taxon>Actinomycetota</taxon>
        <taxon>Actinomycetes</taxon>
        <taxon>Micrococcales</taxon>
        <taxon>Microbacteriaceae</taxon>
        <taxon>Microbacterium</taxon>
    </lineage>
</organism>
<keyword evidence="4" id="KW-1185">Reference proteome</keyword>
<evidence type="ECO:0000256" key="2">
    <source>
        <dbReference type="SAM" id="Phobius"/>
    </source>
</evidence>
<proteinExistence type="predicted"/>
<dbReference type="Proteomes" id="UP001226691">
    <property type="component" value="Unassembled WGS sequence"/>
</dbReference>
<keyword evidence="2" id="KW-0472">Membrane</keyword>
<gene>
    <name evidence="3" type="ORF">QE412_000967</name>
</gene>
<feature type="transmembrane region" description="Helical" evidence="2">
    <location>
        <begin position="55"/>
        <end position="83"/>
    </location>
</feature>
<dbReference type="EMBL" id="JAUTBF010000001">
    <property type="protein sequence ID" value="MDQ1122394.1"/>
    <property type="molecule type" value="Genomic_DNA"/>
</dbReference>
<evidence type="ECO:0000256" key="1">
    <source>
        <dbReference type="SAM" id="MobiDB-lite"/>
    </source>
</evidence>
<feature type="transmembrane region" description="Helical" evidence="2">
    <location>
        <begin position="12"/>
        <end position="35"/>
    </location>
</feature>
<keyword evidence="2" id="KW-0812">Transmembrane</keyword>
<feature type="compositionally biased region" description="Low complexity" evidence="1">
    <location>
        <begin position="128"/>
        <end position="150"/>
    </location>
</feature>